<dbReference type="PROSITE" id="PS50995">
    <property type="entry name" value="HTH_MARR_2"/>
    <property type="match status" value="1"/>
</dbReference>
<dbReference type="SMART" id="SM00347">
    <property type="entry name" value="HTH_MARR"/>
    <property type="match status" value="1"/>
</dbReference>
<keyword evidence="3" id="KW-0804">Transcription</keyword>
<protein>
    <submittedName>
        <fullName evidence="5">MarR family transcriptional regulator</fullName>
    </submittedName>
</protein>
<dbReference type="Gene3D" id="1.10.10.10">
    <property type="entry name" value="Winged helix-like DNA-binding domain superfamily/Winged helix DNA-binding domain"/>
    <property type="match status" value="1"/>
</dbReference>
<dbReference type="PROSITE" id="PS01117">
    <property type="entry name" value="HTH_MARR_1"/>
    <property type="match status" value="1"/>
</dbReference>
<dbReference type="AlphaFoldDB" id="A0A6G3ZTU3"/>
<name>A0A6G3ZTU3_9BACL</name>
<accession>A0A6G3ZTU3</accession>
<gene>
    <name evidence="5" type="ORF">GK047_03705</name>
</gene>
<dbReference type="PANTHER" id="PTHR33164:SF43">
    <property type="entry name" value="HTH-TYPE TRANSCRIPTIONAL REPRESSOR YETL"/>
    <property type="match status" value="1"/>
</dbReference>
<dbReference type="GO" id="GO:0003677">
    <property type="term" value="F:DNA binding"/>
    <property type="evidence" value="ECO:0007669"/>
    <property type="project" value="UniProtKB-KW"/>
</dbReference>
<dbReference type="InterPro" id="IPR023187">
    <property type="entry name" value="Tscrpt_reg_MarR-type_CS"/>
</dbReference>
<reference evidence="5" key="1">
    <citation type="submission" date="2020-02" db="EMBL/GenBank/DDBJ databases">
        <authorList>
            <person name="Shen X.-R."/>
            <person name="Zhang Y.-X."/>
        </authorList>
    </citation>
    <scope>NUCLEOTIDE SEQUENCE</scope>
    <source>
        <strain evidence="5">SYP-B3998</strain>
    </source>
</reference>
<proteinExistence type="predicted"/>
<dbReference type="InterPro" id="IPR000835">
    <property type="entry name" value="HTH_MarR-typ"/>
</dbReference>
<evidence type="ECO:0000259" key="4">
    <source>
        <dbReference type="PROSITE" id="PS50995"/>
    </source>
</evidence>
<dbReference type="Pfam" id="PF01047">
    <property type="entry name" value="MarR"/>
    <property type="match status" value="1"/>
</dbReference>
<dbReference type="RefSeq" id="WP_163941317.1">
    <property type="nucleotide sequence ID" value="NZ_JAAIKC010000001.1"/>
</dbReference>
<evidence type="ECO:0000256" key="1">
    <source>
        <dbReference type="ARBA" id="ARBA00023015"/>
    </source>
</evidence>
<evidence type="ECO:0000313" key="5">
    <source>
        <dbReference type="EMBL" id="NEW05124.1"/>
    </source>
</evidence>
<dbReference type="GO" id="GO:0003700">
    <property type="term" value="F:DNA-binding transcription factor activity"/>
    <property type="evidence" value="ECO:0007669"/>
    <property type="project" value="InterPro"/>
</dbReference>
<sequence>MSLRTEQQQAEIIREFLITMGQSLQQYQYSFACSAELSRHEFNVLYILRLRGPIVVKEIAQQLPAVSLSTLTRLLDSLEQKSFIERKLDPCDRRSFIISPTDEAHRLMEHFPQHCECFVQRITQSLTSEEQTTLAELFIKIKAHQ</sequence>
<dbReference type="GO" id="GO:0006950">
    <property type="term" value="P:response to stress"/>
    <property type="evidence" value="ECO:0007669"/>
    <property type="project" value="TreeGrafter"/>
</dbReference>
<dbReference type="InterPro" id="IPR036388">
    <property type="entry name" value="WH-like_DNA-bd_sf"/>
</dbReference>
<dbReference type="PRINTS" id="PR00598">
    <property type="entry name" value="HTHMARR"/>
</dbReference>
<dbReference type="InterPro" id="IPR039422">
    <property type="entry name" value="MarR/SlyA-like"/>
</dbReference>
<dbReference type="PANTHER" id="PTHR33164">
    <property type="entry name" value="TRANSCRIPTIONAL REGULATOR, MARR FAMILY"/>
    <property type="match status" value="1"/>
</dbReference>
<dbReference type="EMBL" id="JAAIKC010000001">
    <property type="protein sequence ID" value="NEW05124.1"/>
    <property type="molecule type" value="Genomic_DNA"/>
</dbReference>
<evidence type="ECO:0000256" key="2">
    <source>
        <dbReference type="ARBA" id="ARBA00023125"/>
    </source>
</evidence>
<organism evidence="5">
    <name type="scientific">Paenibacillus sp. SYP-B3998</name>
    <dbReference type="NCBI Taxonomy" id="2678564"/>
    <lineage>
        <taxon>Bacteria</taxon>
        <taxon>Bacillati</taxon>
        <taxon>Bacillota</taxon>
        <taxon>Bacilli</taxon>
        <taxon>Bacillales</taxon>
        <taxon>Paenibacillaceae</taxon>
        <taxon>Paenibacillus</taxon>
    </lineage>
</organism>
<dbReference type="SUPFAM" id="SSF46785">
    <property type="entry name" value="Winged helix' DNA-binding domain"/>
    <property type="match status" value="1"/>
</dbReference>
<comment type="caution">
    <text evidence="5">The sequence shown here is derived from an EMBL/GenBank/DDBJ whole genome shotgun (WGS) entry which is preliminary data.</text>
</comment>
<keyword evidence="2" id="KW-0238">DNA-binding</keyword>
<evidence type="ECO:0000256" key="3">
    <source>
        <dbReference type="ARBA" id="ARBA00023163"/>
    </source>
</evidence>
<keyword evidence="1" id="KW-0805">Transcription regulation</keyword>
<feature type="domain" description="HTH marR-type" evidence="4">
    <location>
        <begin position="1"/>
        <end position="143"/>
    </location>
</feature>
<dbReference type="InterPro" id="IPR036390">
    <property type="entry name" value="WH_DNA-bd_sf"/>
</dbReference>